<name>A0A7W6PV36_9SPHN</name>
<dbReference type="Proteomes" id="UP000590524">
    <property type="component" value="Unassembled WGS sequence"/>
</dbReference>
<dbReference type="Gene3D" id="3.30.460.40">
    <property type="match status" value="1"/>
</dbReference>
<proteinExistence type="predicted"/>
<evidence type="ECO:0008006" key="3">
    <source>
        <dbReference type="Google" id="ProtNLM"/>
    </source>
</evidence>
<evidence type="ECO:0000313" key="2">
    <source>
        <dbReference type="Proteomes" id="UP000590524"/>
    </source>
</evidence>
<evidence type="ECO:0000313" key="1">
    <source>
        <dbReference type="EMBL" id="MBB4148348.1"/>
    </source>
</evidence>
<dbReference type="InterPro" id="IPR039498">
    <property type="entry name" value="NTP_transf_5"/>
</dbReference>
<keyword evidence="2" id="KW-1185">Reference proteome</keyword>
<gene>
    <name evidence="1" type="ORF">GGQ90_002127</name>
</gene>
<sequence length="351" mass="38974">MDVDWAAVTRLGMNSKLLVQAANGLRRIGYSVSEGFREDENGYRKFILAMNGLNLTSLSDIAVVLRQGGIEYILFKGPIGQCDAYGNYFQRPSSDIDLLVDRRDFPRCTALLERAGYALPAECDRIWWRSFLGEQHFFSVGQRRATVDLHHRLQQPGCPHPRNVGAFLTDVATHRLNGVDIPCMSLIHATLLASLSFVKSLVQHCHAAAYLADFSALLLRLSPTERVELHRRAVAQNVEHSLRFALSCARSMFAVGVPELPTLIPVERLFGDDLVRAIFTPDDPAIVWPRLRQLLWALCDNSRPGQRLGTYIRVGGSFLASKIARKLPAPRAKTDGFSCPEGAIAGLKHSA</sequence>
<organism evidence="1 2">
    <name type="scientific">Sphingobium scionense</name>
    <dbReference type="NCBI Taxonomy" id="1404341"/>
    <lineage>
        <taxon>Bacteria</taxon>
        <taxon>Pseudomonadati</taxon>
        <taxon>Pseudomonadota</taxon>
        <taxon>Alphaproteobacteria</taxon>
        <taxon>Sphingomonadales</taxon>
        <taxon>Sphingomonadaceae</taxon>
        <taxon>Sphingobium</taxon>
    </lineage>
</organism>
<dbReference type="AlphaFoldDB" id="A0A7W6PV36"/>
<dbReference type="Pfam" id="PF14907">
    <property type="entry name" value="NTP_transf_5"/>
    <property type="match status" value="1"/>
</dbReference>
<dbReference type="RefSeq" id="WP_188082096.1">
    <property type="nucleotide sequence ID" value="NZ_JACIEU010000007.1"/>
</dbReference>
<dbReference type="EMBL" id="JACIEU010000007">
    <property type="protein sequence ID" value="MBB4148348.1"/>
    <property type="molecule type" value="Genomic_DNA"/>
</dbReference>
<accession>A0A7W6PV36</accession>
<comment type="caution">
    <text evidence="1">The sequence shown here is derived from an EMBL/GenBank/DDBJ whole genome shotgun (WGS) entry which is preliminary data.</text>
</comment>
<protein>
    <recommendedName>
        <fullName evidence="3">Nucleotidyltransferase family protein</fullName>
    </recommendedName>
</protein>
<reference evidence="1 2" key="1">
    <citation type="submission" date="2020-08" db="EMBL/GenBank/DDBJ databases">
        <title>Genomic Encyclopedia of Type Strains, Phase IV (KMG-IV): sequencing the most valuable type-strain genomes for metagenomic binning, comparative biology and taxonomic classification.</title>
        <authorList>
            <person name="Goeker M."/>
        </authorList>
    </citation>
    <scope>NUCLEOTIDE SEQUENCE [LARGE SCALE GENOMIC DNA]</scope>
    <source>
        <strain evidence="1 2">DSM 19371</strain>
    </source>
</reference>